<gene>
    <name evidence="1" type="ORF">FRACA_3160003</name>
</gene>
<evidence type="ECO:0000313" key="2">
    <source>
        <dbReference type="Proteomes" id="UP000234331"/>
    </source>
</evidence>
<evidence type="ECO:0000313" key="1">
    <source>
        <dbReference type="EMBL" id="SNQ49284.1"/>
    </source>
</evidence>
<dbReference type="EMBL" id="FZMO01000242">
    <property type="protein sequence ID" value="SNQ49284.1"/>
    <property type="molecule type" value="Genomic_DNA"/>
</dbReference>
<accession>A0A2I2KUE0</accession>
<dbReference type="AlphaFoldDB" id="A0A2I2KUE0"/>
<protein>
    <submittedName>
        <fullName evidence="1">Uncharacterized protein</fullName>
    </submittedName>
</protein>
<name>A0A2I2KUE0_9ACTN</name>
<sequence length="54" mass="5801">MSKRLGHSSPSITESLYVHLLRSVGAQAAEMVAAAVPRATRRPHHVRTSVGEPP</sequence>
<reference evidence="1 2" key="1">
    <citation type="submission" date="2017-06" db="EMBL/GenBank/DDBJ databases">
        <authorList>
            <person name="Kim H.J."/>
            <person name="Triplett B.A."/>
        </authorList>
    </citation>
    <scope>NUCLEOTIDE SEQUENCE [LARGE SCALE GENOMIC DNA]</scope>
    <source>
        <strain evidence="1">FRACA_ARgP5</strain>
    </source>
</reference>
<dbReference type="Proteomes" id="UP000234331">
    <property type="component" value="Unassembled WGS sequence"/>
</dbReference>
<organism evidence="1 2">
    <name type="scientific">Frankia canadensis</name>
    <dbReference type="NCBI Taxonomy" id="1836972"/>
    <lineage>
        <taxon>Bacteria</taxon>
        <taxon>Bacillati</taxon>
        <taxon>Actinomycetota</taxon>
        <taxon>Actinomycetes</taxon>
        <taxon>Frankiales</taxon>
        <taxon>Frankiaceae</taxon>
        <taxon>Frankia</taxon>
    </lineage>
</organism>
<proteinExistence type="predicted"/>
<keyword evidence="2" id="KW-1185">Reference proteome</keyword>